<dbReference type="PANTHER" id="PTHR38471">
    <property type="entry name" value="FOUR HELIX BUNDLE PROTEIN"/>
    <property type="match status" value="1"/>
</dbReference>
<dbReference type="STRING" id="683125.SAMN05660206_11822"/>
<keyword evidence="2" id="KW-1185">Reference proteome</keyword>
<organism evidence="1 2">
    <name type="scientific">Sphingobacterium wenxiniae</name>
    <dbReference type="NCBI Taxonomy" id="683125"/>
    <lineage>
        <taxon>Bacteria</taxon>
        <taxon>Pseudomonadati</taxon>
        <taxon>Bacteroidota</taxon>
        <taxon>Sphingobacteriia</taxon>
        <taxon>Sphingobacteriales</taxon>
        <taxon>Sphingobacteriaceae</taxon>
        <taxon>Sphingobacterium</taxon>
    </lineage>
</organism>
<dbReference type="Gene3D" id="1.20.1440.60">
    <property type="entry name" value="23S rRNA-intervening sequence"/>
    <property type="match status" value="1"/>
</dbReference>
<dbReference type="InterPro" id="IPR036583">
    <property type="entry name" value="23S_rRNA_IVS_sf"/>
</dbReference>
<dbReference type="InterPro" id="IPR012657">
    <property type="entry name" value="23S_rRNA-intervening_sequence"/>
</dbReference>
<proteinExistence type="predicted"/>
<evidence type="ECO:0000313" key="2">
    <source>
        <dbReference type="Proteomes" id="UP000198785"/>
    </source>
</evidence>
<protein>
    <submittedName>
        <fullName evidence="1">Four helix bundle protein</fullName>
    </submittedName>
</protein>
<accession>A0A1I6VVV2</accession>
<dbReference type="Proteomes" id="UP000198785">
    <property type="component" value="Unassembled WGS sequence"/>
</dbReference>
<evidence type="ECO:0000313" key="1">
    <source>
        <dbReference type="EMBL" id="SFT17856.1"/>
    </source>
</evidence>
<dbReference type="Pfam" id="PF05635">
    <property type="entry name" value="23S_rRNA_IVP"/>
    <property type="match status" value="1"/>
</dbReference>
<reference evidence="1 2" key="1">
    <citation type="submission" date="2016-10" db="EMBL/GenBank/DDBJ databases">
        <authorList>
            <person name="de Groot N.N."/>
        </authorList>
    </citation>
    <scope>NUCLEOTIDE SEQUENCE [LARGE SCALE GENOMIC DNA]</scope>
    <source>
        <strain evidence="1 2">DSM 22789</strain>
    </source>
</reference>
<dbReference type="PANTHER" id="PTHR38471:SF2">
    <property type="entry name" value="FOUR HELIX BUNDLE PROTEIN"/>
    <property type="match status" value="1"/>
</dbReference>
<name>A0A1I6VVV2_9SPHI</name>
<dbReference type="EMBL" id="FOZZ01000018">
    <property type="protein sequence ID" value="SFT17856.1"/>
    <property type="molecule type" value="Genomic_DNA"/>
</dbReference>
<dbReference type="OrthoDB" id="9811959at2"/>
<dbReference type="RefSeq" id="WP_093367664.1">
    <property type="nucleotide sequence ID" value="NZ_FOZZ01000018.1"/>
</dbReference>
<dbReference type="AlphaFoldDB" id="A0A1I6VVV2"/>
<sequence>MYYIYSFEKLEVYKESLFLNVTIREIVKSWPFEERYELTTQIKRSISSIAANIAEGSGRASNNDRAHYTNIAYSSALESISHLNLAK</sequence>
<dbReference type="NCBIfam" id="TIGR02436">
    <property type="entry name" value="four helix bundle protein"/>
    <property type="match status" value="1"/>
</dbReference>
<dbReference type="SUPFAM" id="SSF158446">
    <property type="entry name" value="IVS-encoded protein-like"/>
    <property type="match status" value="1"/>
</dbReference>
<gene>
    <name evidence="1" type="ORF">SAMN05660206_11822</name>
</gene>